<dbReference type="PROSITE" id="PS51755">
    <property type="entry name" value="OMPR_PHOB"/>
    <property type="match status" value="1"/>
</dbReference>
<dbReference type="GO" id="GO:0006355">
    <property type="term" value="P:regulation of DNA-templated transcription"/>
    <property type="evidence" value="ECO:0007669"/>
    <property type="project" value="InterPro"/>
</dbReference>
<dbReference type="GO" id="GO:0000160">
    <property type="term" value="P:phosphorelay signal transduction system"/>
    <property type="evidence" value="ECO:0007669"/>
    <property type="project" value="InterPro"/>
</dbReference>
<dbReference type="EMBL" id="POUA01000513">
    <property type="protein sequence ID" value="PZG24013.1"/>
    <property type="molecule type" value="Genomic_DNA"/>
</dbReference>
<dbReference type="InterPro" id="IPR027417">
    <property type="entry name" value="P-loop_NTPase"/>
</dbReference>
<dbReference type="InterPro" id="IPR005158">
    <property type="entry name" value="BTAD"/>
</dbReference>
<feature type="domain" description="OmpR/PhoB-type" evidence="7">
    <location>
        <begin position="16"/>
        <end position="118"/>
    </location>
</feature>
<evidence type="ECO:0000256" key="1">
    <source>
        <dbReference type="ARBA" id="ARBA00005820"/>
    </source>
</evidence>
<evidence type="ECO:0000256" key="5">
    <source>
        <dbReference type="PROSITE-ProRule" id="PRU01091"/>
    </source>
</evidence>
<dbReference type="InterPro" id="IPR001867">
    <property type="entry name" value="OmpR/PhoB-type_DNA-bd"/>
</dbReference>
<feature type="DNA-binding region" description="OmpR/PhoB-type" evidence="5">
    <location>
        <begin position="16"/>
        <end position="118"/>
    </location>
</feature>
<dbReference type="CDD" id="cd15831">
    <property type="entry name" value="BTAD"/>
    <property type="match status" value="1"/>
</dbReference>
<proteinExistence type="inferred from homology"/>
<dbReference type="PANTHER" id="PTHR35807:SF1">
    <property type="entry name" value="TRANSCRIPTIONAL REGULATOR REDD"/>
    <property type="match status" value="1"/>
</dbReference>
<dbReference type="SUPFAM" id="SSF52540">
    <property type="entry name" value="P-loop containing nucleoside triphosphate hydrolases"/>
    <property type="match status" value="1"/>
</dbReference>
<evidence type="ECO:0000256" key="6">
    <source>
        <dbReference type="SAM" id="MobiDB-lite"/>
    </source>
</evidence>
<protein>
    <recommendedName>
        <fullName evidence="7">OmpR/PhoB-type domain-containing protein</fullName>
    </recommendedName>
</protein>
<organism evidence="8 9">
    <name type="scientific">Spongiactinospora gelatinilytica</name>
    <dbReference type="NCBI Taxonomy" id="2666298"/>
    <lineage>
        <taxon>Bacteria</taxon>
        <taxon>Bacillati</taxon>
        <taxon>Actinomycetota</taxon>
        <taxon>Actinomycetes</taxon>
        <taxon>Streptosporangiales</taxon>
        <taxon>Streptosporangiaceae</taxon>
        <taxon>Spongiactinospora</taxon>
    </lineage>
</organism>
<evidence type="ECO:0000259" key="7">
    <source>
        <dbReference type="PROSITE" id="PS51755"/>
    </source>
</evidence>
<keyword evidence="2" id="KW-0805">Transcription regulation</keyword>
<dbReference type="Pfam" id="PF00486">
    <property type="entry name" value="Trans_reg_C"/>
    <property type="match status" value="1"/>
</dbReference>
<dbReference type="Gene3D" id="1.10.10.10">
    <property type="entry name" value="Winged helix-like DNA-binding domain superfamily/Winged helix DNA-binding domain"/>
    <property type="match status" value="1"/>
</dbReference>
<keyword evidence="9" id="KW-1185">Reference proteome</keyword>
<accession>A0A2W2ENN5</accession>
<dbReference type="InterPro" id="IPR036388">
    <property type="entry name" value="WH-like_DNA-bd_sf"/>
</dbReference>
<keyword evidence="4" id="KW-0804">Transcription</keyword>
<name>A0A2W2ENN5_9ACTN</name>
<feature type="region of interest" description="Disordered" evidence="6">
    <location>
        <begin position="1"/>
        <end position="24"/>
    </location>
</feature>
<evidence type="ECO:0000256" key="3">
    <source>
        <dbReference type="ARBA" id="ARBA00023125"/>
    </source>
</evidence>
<evidence type="ECO:0000313" key="9">
    <source>
        <dbReference type="Proteomes" id="UP000248544"/>
    </source>
</evidence>
<sequence>MTAGNRIRKEEGSDMSAQAQAPGQGPRLMIGLLGSVRAWEKGQEIALGPPRQRAAFALLALDAGRVVAMERLIDGLWGDRAPAGARSLVQGYVSRLRVALARAGVTIAYSPQGYLLSLPAEQVDIHEFRISVTRARAAETDEARAAGLRHALELWRGEPLTGVSGGELLDRLRDSLDEERLAVTEECLNAEVRAGHDATLVPELIALVAEHPFRERLVGLLMLALCRTGRRVDALERYERTRRRLVDELGLDPGPELRQLRQRILRGNVPAGRSPTLYAVPETGPEPTAVPAQLPPGPGQFTGRARELRLLDSIAAGGEAASVAVVTGGGGVGKTALAVHWGHRVRARFPDGQLYVDLHGYSPERPLHPLRALGRLLRALGVPADRVPDTVEEATAAYRSLLADRRVLVILDNAASEEQVRPLLPGGGRCATVITSRERLAGVVARDGAVPVPLGLLAPDEAGALFGKILGHERLSADRDAATELARACGYLPLALRIAAAGILSRPGADLGDQVRRLTGPRLASLALNGDPRAAVRAAFDLSYQRLDPPSRRLFRLLGLVPRPAFAAGEAAALTGTAPAETERLLGGLAAAHLIEEYAPGRYTFHDLMREYARERARAEETETARARALNALSALAR</sequence>
<dbReference type="Proteomes" id="UP000248544">
    <property type="component" value="Unassembled WGS sequence"/>
</dbReference>
<dbReference type="PRINTS" id="PR00364">
    <property type="entry name" value="DISEASERSIST"/>
</dbReference>
<dbReference type="AlphaFoldDB" id="A0A2W2ENN5"/>
<keyword evidence="3 5" id="KW-0238">DNA-binding</keyword>
<dbReference type="InterPro" id="IPR016032">
    <property type="entry name" value="Sig_transdc_resp-reg_C-effctor"/>
</dbReference>
<dbReference type="SUPFAM" id="SSF48452">
    <property type="entry name" value="TPR-like"/>
    <property type="match status" value="1"/>
</dbReference>
<dbReference type="SMART" id="SM00862">
    <property type="entry name" value="Trans_reg_C"/>
    <property type="match status" value="1"/>
</dbReference>
<reference evidence="8 9" key="1">
    <citation type="submission" date="2018-01" db="EMBL/GenBank/DDBJ databases">
        <title>Draft genome sequence of Sphaerisporangium sp. 7K107.</title>
        <authorList>
            <person name="Sahin N."/>
            <person name="Saygin H."/>
            <person name="Ay H."/>
        </authorList>
    </citation>
    <scope>NUCLEOTIDE SEQUENCE [LARGE SCALE GENOMIC DNA]</scope>
    <source>
        <strain evidence="8 9">7K107</strain>
    </source>
</reference>
<gene>
    <name evidence="8" type="ORF">C1I98_35950</name>
</gene>
<comment type="caution">
    <text evidence="8">The sequence shown here is derived from an EMBL/GenBank/DDBJ whole genome shotgun (WGS) entry which is preliminary data.</text>
</comment>
<dbReference type="InterPro" id="IPR011990">
    <property type="entry name" value="TPR-like_helical_dom_sf"/>
</dbReference>
<evidence type="ECO:0000313" key="8">
    <source>
        <dbReference type="EMBL" id="PZG24013.1"/>
    </source>
</evidence>
<dbReference type="InterPro" id="IPR051677">
    <property type="entry name" value="AfsR-DnrI-RedD_regulator"/>
</dbReference>
<comment type="similarity">
    <text evidence="1">Belongs to the AfsR/DnrI/RedD regulatory family.</text>
</comment>
<dbReference type="GO" id="GO:0043531">
    <property type="term" value="F:ADP binding"/>
    <property type="evidence" value="ECO:0007669"/>
    <property type="project" value="InterPro"/>
</dbReference>
<evidence type="ECO:0000256" key="2">
    <source>
        <dbReference type="ARBA" id="ARBA00023015"/>
    </source>
</evidence>
<dbReference type="PANTHER" id="PTHR35807">
    <property type="entry name" value="TRANSCRIPTIONAL REGULATOR REDD-RELATED"/>
    <property type="match status" value="1"/>
</dbReference>
<dbReference type="SUPFAM" id="SSF46894">
    <property type="entry name" value="C-terminal effector domain of the bipartite response regulators"/>
    <property type="match status" value="1"/>
</dbReference>
<dbReference type="Pfam" id="PF03704">
    <property type="entry name" value="BTAD"/>
    <property type="match status" value="1"/>
</dbReference>
<dbReference type="SMART" id="SM01043">
    <property type="entry name" value="BTAD"/>
    <property type="match status" value="1"/>
</dbReference>
<dbReference type="Gene3D" id="1.25.40.10">
    <property type="entry name" value="Tetratricopeptide repeat domain"/>
    <property type="match status" value="1"/>
</dbReference>
<evidence type="ECO:0000256" key="4">
    <source>
        <dbReference type="ARBA" id="ARBA00023163"/>
    </source>
</evidence>
<dbReference type="Gene3D" id="3.40.50.300">
    <property type="entry name" value="P-loop containing nucleotide triphosphate hydrolases"/>
    <property type="match status" value="1"/>
</dbReference>
<dbReference type="GO" id="GO:0003677">
    <property type="term" value="F:DNA binding"/>
    <property type="evidence" value="ECO:0007669"/>
    <property type="project" value="UniProtKB-UniRule"/>
</dbReference>